<sequence length="469" mass="52624">MIMNKTYIGKLTIITIVAFTLQSCFVAKNYDRPDLKEIDNLYRTDHIDTDSTSTAALSWKELFPDPFLSEYIEEGLQNNLDIRIAVQQIAAAESYMKQGKMGYLPSLDAKASMTHQELAANSQFGSFFSGSLEQFELTGNLSWEADIWGKIRSNQRATQASYLQSTAAHQAVKTRLISEIASNYYLLLALDQQHKITEETIENRKKSLQTIQALKEAGNVTQVAVDQTAAQLYNAQALLIDIEKNVFRTENVLAILLGKPATSIDRNSLENQTVTTDLNIGLPAYLLANRPDVLAAEYKLVNAFELTNVAKSNFYPSLTITGSGGFQSLEFKEWFSSGSLFATMVGGITQPIFNKRRIRTQYEVAKAQKEESLLNYKKTLLIAGQEVSNALYEYEAETRKYEYRKNEVETLRNAELNSEVLLNNGFGTYLDLLTARQNALSAELNIIDNKLQQLQAVVELYRALGGGWK</sequence>
<evidence type="ECO:0000313" key="4">
    <source>
        <dbReference type="Proteomes" id="UP000204551"/>
    </source>
</evidence>
<gene>
    <name evidence="3" type="ORF">AREALGSMS7_01059</name>
</gene>
<keyword evidence="2" id="KW-0564">Palmitate</keyword>
<dbReference type="InterPro" id="IPR003423">
    <property type="entry name" value="OMP_efflux"/>
</dbReference>
<keyword evidence="2" id="KW-0472">Membrane</keyword>
<dbReference type="SUPFAM" id="SSF56954">
    <property type="entry name" value="Outer membrane efflux proteins (OEP)"/>
    <property type="match status" value="1"/>
</dbReference>
<organism evidence="3 4">
    <name type="scientific">Arenibacter algicola</name>
    <dbReference type="NCBI Taxonomy" id="616991"/>
    <lineage>
        <taxon>Bacteria</taxon>
        <taxon>Pseudomonadati</taxon>
        <taxon>Bacteroidota</taxon>
        <taxon>Flavobacteriia</taxon>
        <taxon>Flavobacteriales</taxon>
        <taxon>Flavobacteriaceae</taxon>
        <taxon>Arenibacter</taxon>
    </lineage>
</organism>
<comment type="subcellular location">
    <subcellularLocation>
        <location evidence="2">Cell membrane</location>
        <topology evidence="2">Lipid-anchor</topology>
    </subcellularLocation>
</comment>
<keyword evidence="2" id="KW-1134">Transmembrane beta strand</keyword>
<proteinExistence type="inferred from homology"/>
<evidence type="ECO:0000256" key="1">
    <source>
        <dbReference type="ARBA" id="ARBA00007613"/>
    </source>
</evidence>
<dbReference type="KEGG" id="aalg:AREALGSMS7_01059"/>
<dbReference type="Gene3D" id="1.20.1600.10">
    <property type="entry name" value="Outer membrane efflux proteins (OEP)"/>
    <property type="match status" value="1"/>
</dbReference>
<dbReference type="GO" id="GO:0005886">
    <property type="term" value="C:plasma membrane"/>
    <property type="evidence" value="ECO:0007669"/>
    <property type="project" value="UniProtKB-SubCell"/>
</dbReference>
<keyword evidence="2" id="KW-0449">Lipoprotein</keyword>
<dbReference type="EMBL" id="CP022515">
    <property type="protein sequence ID" value="ASO04535.1"/>
    <property type="molecule type" value="Genomic_DNA"/>
</dbReference>
<evidence type="ECO:0000313" key="3">
    <source>
        <dbReference type="EMBL" id="ASO04535.1"/>
    </source>
</evidence>
<dbReference type="Pfam" id="PF02321">
    <property type="entry name" value="OEP"/>
    <property type="match status" value="2"/>
</dbReference>
<protein>
    <submittedName>
        <fullName evidence="3">Outer membrane protein OprM</fullName>
    </submittedName>
</protein>
<comment type="similarity">
    <text evidence="1 2">Belongs to the outer membrane factor (OMF) (TC 1.B.17) family.</text>
</comment>
<dbReference type="InterPro" id="IPR010131">
    <property type="entry name" value="MdtP/NodT-like"/>
</dbReference>
<dbReference type="PANTHER" id="PTHR30203:SF33">
    <property type="entry name" value="BLR4455 PROTEIN"/>
    <property type="match status" value="1"/>
</dbReference>
<evidence type="ECO:0000256" key="2">
    <source>
        <dbReference type="RuleBase" id="RU362097"/>
    </source>
</evidence>
<dbReference type="Proteomes" id="UP000204551">
    <property type="component" value="Chromosome"/>
</dbReference>
<accession>A0A221UT64</accession>
<keyword evidence="2" id="KW-0812">Transmembrane</keyword>
<dbReference type="Gene3D" id="2.20.200.10">
    <property type="entry name" value="Outer membrane efflux proteins (OEP)"/>
    <property type="match status" value="1"/>
</dbReference>
<dbReference type="PROSITE" id="PS51257">
    <property type="entry name" value="PROKAR_LIPOPROTEIN"/>
    <property type="match status" value="1"/>
</dbReference>
<name>A0A221UT64_9FLAO</name>
<reference evidence="3 4" key="1">
    <citation type="submission" date="2017-07" db="EMBL/GenBank/DDBJ databases">
        <title>Genome Sequence of Arenibacter algicola Strain SMS7 Isolated from a culture of the Diatom Skeletonema marinoi.</title>
        <authorList>
            <person name="Topel M."/>
            <person name="Pinder M.I.M."/>
            <person name="Johansson O.N."/>
            <person name="Kourtchenko O."/>
            <person name="Godhe A."/>
            <person name="Clarke A.K."/>
        </authorList>
    </citation>
    <scope>NUCLEOTIDE SEQUENCE [LARGE SCALE GENOMIC DNA]</scope>
    <source>
        <strain evidence="3 4">SMS7</strain>
    </source>
</reference>
<dbReference type="GO" id="GO:0015562">
    <property type="term" value="F:efflux transmembrane transporter activity"/>
    <property type="evidence" value="ECO:0007669"/>
    <property type="project" value="InterPro"/>
</dbReference>
<dbReference type="PANTHER" id="PTHR30203">
    <property type="entry name" value="OUTER MEMBRANE CATION EFFLUX PROTEIN"/>
    <property type="match status" value="1"/>
</dbReference>
<dbReference type="AlphaFoldDB" id="A0A221UT64"/>
<dbReference type="STRING" id="616991.GCA_000733925_04162"/>
<dbReference type="NCBIfam" id="TIGR01845">
    <property type="entry name" value="outer_NodT"/>
    <property type="match status" value="1"/>
</dbReference>